<evidence type="ECO:0000259" key="1">
    <source>
        <dbReference type="PROSITE" id="PS50878"/>
    </source>
</evidence>
<dbReference type="PANTHER" id="PTHR33332">
    <property type="entry name" value="REVERSE TRANSCRIPTASE DOMAIN-CONTAINING PROTEIN"/>
    <property type="match status" value="1"/>
</dbReference>
<dbReference type="Pfam" id="PF00078">
    <property type="entry name" value="RVT_1"/>
    <property type="match status" value="1"/>
</dbReference>
<reference evidence="2" key="1">
    <citation type="submission" date="2013-07" db="EMBL/GenBank/DDBJ databases">
        <title>Midgut Transcriptome Profiling of Anoplphora glabripennis, a Lignocellulose Degrading, Wood-Boring Cerambycid.</title>
        <authorList>
            <person name="Scully E.D."/>
            <person name="Hoover K."/>
            <person name="Carlson J.E."/>
            <person name="Tien M."/>
            <person name="Geib S.M."/>
        </authorList>
    </citation>
    <scope>NUCLEOTIDE SEQUENCE</scope>
</reference>
<organism evidence="2">
    <name type="scientific">Anoplophora glabripennis</name>
    <name type="common">Asian longhorn beetle</name>
    <name type="synonym">Anoplophora nobilis</name>
    <dbReference type="NCBI Taxonomy" id="217634"/>
    <lineage>
        <taxon>Eukaryota</taxon>
        <taxon>Metazoa</taxon>
        <taxon>Ecdysozoa</taxon>
        <taxon>Arthropoda</taxon>
        <taxon>Hexapoda</taxon>
        <taxon>Insecta</taxon>
        <taxon>Pterygota</taxon>
        <taxon>Neoptera</taxon>
        <taxon>Endopterygota</taxon>
        <taxon>Coleoptera</taxon>
        <taxon>Polyphaga</taxon>
        <taxon>Cucujiformia</taxon>
        <taxon>Chrysomeloidea</taxon>
        <taxon>Cerambycidae</taxon>
        <taxon>Lamiinae</taxon>
        <taxon>Lamiini</taxon>
        <taxon>Anoplophora</taxon>
    </lineage>
</organism>
<feature type="non-terminal residue" evidence="2">
    <location>
        <position position="1"/>
    </location>
</feature>
<sequence>IAGQIRRVIEDYLKDRTVEVDKENKFDISMGVPQGSILGPTLWNVLYDGVLSIDMPGGARLTTYANDLVALVVNPTEEGLVECGNETLRRVEGWMQENELALAPEKTEAIAMSGMRRPKKEIKFRLTEEGL</sequence>
<accession>V5GHV6</accession>
<evidence type="ECO:0000313" key="2">
    <source>
        <dbReference type="EMBL" id="JAB60053.1"/>
    </source>
</evidence>
<dbReference type="PROSITE" id="PS50878">
    <property type="entry name" value="RT_POL"/>
    <property type="match status" value="1"/>
</dbReference>
<gene>
    <name evidence="2" type="primary">Y2R2</name>
</gene>
<protein>
    <submittedName>
        <fullName evidence="2">Retrotransposable element</fullName>
    </submittedName>
</protein>
<dbReference type="AlphaFoldDB" id="V5GHV6"/>
<dbReference type="InterPro" id="IPR000477">
    <property type="entry name" value="RT_dom"/>
</dbReference>
<name>V5GHV6_ANOGL</name>
<feature type="domain" description="Reverse transcriptase" evidence="1">
    <location>
        <begin position="1"/>
        <end position="131"/>
    </location>
</feature>
<proteinExistence type="predicted"/>
<dbReference type="EMBL" id="GALX01008413">
    <property type="protein sequence ID" value="JAB60053.1"/>
    <property type="molecule type" value="Transcribed_RNA"/>
</dbReference>
<feature type="non-terminal residue" evidence="2">
    <location>
        <position position="131"/>
    </location>
</feature>